<dbReference type="CDD" id="cd02511">
    <property type="entry name" value="Beta4Glucosyltransferase"/>
    <property type="match status" value="1"/>
</dbReference>
<feature type="domain" description="Glycosyltransferase 2-like" evidence="2">
    <location>
        <begin position="7"/>
        <end position="129"/>
    </location>
</feature>
<dbReference type="PANTHER" id="PTHR43630">
    <property type="entry name" value="POLY-BETA-1,6-N-ACETYL-D-GLUCOSAMINE SYNTHASE"/>
    <property type="match status" value="1"/>
</dbReference>
<dbReference type="InterPro" id="IPR011990">
    <property type="entry name" value="TPR-like_helical_dom_sf"/>
</dbReference>
<sequence>MSAPLISLCMIAKDEADVIARCLRSVASAVDEIIVVDTGSTDGTPEIARGLGANVYAIPWQDDFALARNATLEHARGQWILILDADEELDPASVPKLRQLAASGGVEGFFVHVYNFAGDREDSPAVINPTIRLFRNDPQHRFAGRIHEQITPSIQARNPAAAFMLSDVRVNHYGYREEVIRRKNKTERNLLLLQETLKENPNDPFHLYNIAVEWMRLGRVQEALEAFRTSRMTTDPKTSYAHLLYKCEAKCHLALRQFDQGAAICEQGAAIYPGYSDLYHYAGIFHMNRGDLTAAKEAFARAVKAGPPPPGYHTEEGMGAHLSAYQLGLLQEAALDNQAAVDSYLHALRCRSAFAPPLYRLCHLLRLIGREADIVPLLLERMRVDEVEAATVIMDVMIATGCSRAALAWMERTAHLLDPDDLARRAAIAELLSGNSDNAKLKLSRLSRHAAPDVYADALRLRILICSMDSQHAEASQHWQQLTRRHASERDAPYAEIVGDRSEPAADMESGMSKAERGEWRNVLTAAHANAKHTAASRIAEAWKVRIARIAPSGRIEAAAACARAISGLADAHLEQLARCRRTQELAGAVRFVLPFEDGSLA</sequence>
<evidence type="ECO:0000256" key="1">
    <source>
        <dbReference type="PROSITE-ProRule" id="PRU00339"/>
    </source>
</evidence>
<dbReference type="InterPro" id="IPR029044">
    <property type="entry name" value="Nucleotide-diphossugar_trans"/>
</dbReference>
<dbReference type="Proteomes" id="UP001595715">
    <property type="component" value="Unassembled WGS sequence"/>
</dbReference>
<protein>
    <submittedName>
        <fullName evidence="3">Glycosyltransferase</fullName>
        <ecNumber evidence="3">2.4.-.-</ecNumber>
    </submittedName>
</protein>
<dbReference type="SUPFAM" id="SSF53448">
    <property type="entry name" value="Nucleotide-diphospho-sugar transferases"/>
    <property type="match status" value="1"/>
</dbReference>
<dbReference type="Gene3D" id="3.90.550.10">
    <property type="entry name" value="Spore Coat Polysaccharide Biosynthesis Protein SpsA, Chain A"/>
    <property type="match status" value="1"/>
</dbReference>
<dbReference type="EMBL" id="JBHSAM010000023">
    <property type="protein sequence ID" value="MFC4100284.1"/>
    <property type="molecule type" value="Genomic_DNA"/>
</dbReference>
<reference evidence="4" key="1">
    <citation type="journal article" date="2019" name="Int. J. Syst. Evol. Microbiol.">
        <title>The Global Catalogue of Microorganisms (GCM) 10K type strain sequencing project: providing services to taxonomists for standard genome sequencing and annotation.</title>
        <authorList>
            <consortium name="The Broad Institute Genomics Platform"/>
            <consortium name="The Broad Institute Genome Sequencing Center for Infectious Disease"/>
            <person name="Wu L."/>
            <person name="Ma J."/>
        </authorList>
    </citation>
    <scope>NUCLEOTIDE SEQUENCE [LARGE SCALE GENOMIC DNA]</scope>
    <source>
        <strain evidence="4">IBRC-M 10987</strain>
    </source>
</reference>
<dbReference type="SMART" id="SM00028">
    <property type="entry name" value="TPR"/>
    <property type="match status" value="5"/>
</dbReference>
<dbReference type="InterPro" id="IPR019734">
    <property type="entry name" value="TPR_rpt"/>
</dbReference>
<dbReference type="Pfam" id="PF00535">
    <property type="entry name" value="Glycos_transf_2"/>
    <property type="match status" value="1"/>
</dbReference>
<dbReference type="RefSeq" id="WP_377718956.1">
    <property type="nucleotide sequence ID" value="NZ_JBHSAM010000023.1"/>
</dbReference>
<keyword evidence="1" id="KW-0802">TPR repeat</keyword>
<comment type="caution">
    <text evidence="3">The sequence shown here is derived from an EMBL/GenBank/DDBJ whole genome shotgun (WGS) entry which is preliminary data.</text>
</comment>
<dbReference type="Gene3D" id="1.25.40.10">
    <property type="entry name" value="Tetratricopeptide repeat domain"/>
    <property type="match status" value="1"/>
</dbReference>
<dbReference type="PANTHER" id="PTHR43630:SF2">
    <property type="entry name" value="GLYCOSYLTRANSFERASE"/>
    <property type="match status" value="1"/>
</dbReference>
<gene>
    <name evidence="3" type="ORF">ACFOZ8_11570</name>
</gene>
<accession>A0ABV8JZR8</accession>
<evidence type="ECO:0000259" key="2">
    <source>
        <dbReference type="Pfam" id="PF00535"/>
    </source>
</evidence>
<dbReference type="EC" id="2.4.-.-" evidence="3"/>
<name>A0ABV8JZR8_9BACL</name>
<feature type="repeat" description="TPR" evidence="1">
    <location>
        <begin position="276"/>
        <end position="309"/>
    </location>
</feature>
<dbReference type="PROSITE" id="PS50005">
    <property type="entry name" value="TPR"/>
    <property type="match status" value="1"/>
</dbReference>
<keyword evidence="4" id="KW-1185">Reference proteome</keyword>
<dbReference type="GO" id="GO:0016757">
    <property type="term" value="F:glycosyltransferase activity"/>
    <property type="evidence" value="ECO:0007669"/>
    <property type="project" value="UniProtKB-KW"/>
</dbReference>
<keyword evidence="3" id="KW-0328">Glycosyltransferase</keyword>
<dbReference type="InterPro" id="IPR001173">
    <property type="entry name" value="Glyco_trans_2-like"/>
</dbReference>
<evidence type="ECO:0000313" key="3">
    <source>
        <dbReference type="EMBL" id="MFC4100284.1"/>
    </source>
</evidence>
<organism evidence="3 4">
    <name type="scientific">Paenibacillus xanthanilyticus</name>
    <dbReference type="NCBI Taxonomy" id="1783531"/>
    <lineage>
        <taxon>Bacteria</taxon>
        <taxon>Bacillati</taxon>
        <taxon>Bacillota</taxon>
        <taxon>Bacilli</taxon>
        <taxon>Bacillales</taxon>
        <taxon>Paenibacillaceae</taxon>
        <taxon>Paenibacillus</taxon>
    </lineage>
</organism>
<keyword evidence="3" id="KW-0808">Transferase</keyword>
<dbReference type="SUPFAM" id="SSF48452">
    <property type="entry name" value="TPR-like"/>
    <property type="match status" value="1"/>
</dbReference>
<proteinExistence type="predicted"/>
<evidence type="ECO:0000313" key="4">
    <source>
        <dbReference type="Proteomes" id="UP001595715"/>
    </source>
</evidence>